<name>A0AB38A5M0_9ACTN</name>
<sequence>MFAYASSAPTITGNLAVATGVGASHETQLAVVDLSTMEADKLVSSTPEGPLPQDGFTTPALLVKQGSDVYAYFTVYTDKQADPHAQSYKTGSNVYVYKLGDDTAKLLWASAQAGANTSPLALINDPEGNLYHLDTSGFLVKLSASRPPDPRPSDPTNPSKPTPKPTDPVKPDVSPTDPIEPKSTYPQAEDAFPGTRTQLNKPRDMVSLLHNAAIKAQPAPIEQQEDSATSIQDLLADAAPSDAEDADKQVLFVPVSDFPITPAVALGAVGVVTLSALAWFVFAKP</sequence>
<feature type="transmembrane region" description="Helical" evidence="2">
    <location>
        <begin position="263"/>
        <end position="282"/>
    </location>
</feature>
<dbReference type="RefSeq" id="WP_002563387.1">
    <property type="nucleotide sequence ID" value="NZ_CALJSN010000006.1"/>
</dbReference>
<feature type="region of interest" description="Disordered" evidence="1">
    <location>
        <begin position="141"/>
        <end position="199"/>
    </location>
</feature>
<keyword evidence="2" id="KW-0812">Transmembrane</keyword>
<dbReference type="AlphaFoldDB" id="A0AB38A5M0"/>
<keyword evidence="2" id="KW-0472">Membrane</keyword>
<dbReference type="EMBL" id="FNSH01000001">
    <property type="protein sequence ID" value="SEB52842.1"/>
    <property type="molecule type" value="Genomic_DNA"/>
</dbReference>
<evidence type="ECO:0000313" key="3">
    <source>
        <dbReference type="EMBL" id="SEB52842.1"/>
    </source>
</evidence>
<keyword evidence="2" id="KW-1133">Transmembrane helix</keyword>
<feature type="compositionally biased region" description="Pro residues" evidence="1">
    <location>
        <begin position="153"/>
        <end position="168"/>
    </location>
</feature>
<evidence type="ECO:0000256" key="1">
    <source>
        <dbReference type="SAM" id="MobiDB-lite"/>
    </source>
</evidence>
<evidence type="ECO:0000313" key="4">
    <source>
        <dbReference type="Proteomes" id="UP000183687"/>
    </source>
</evidence>
<organism evidence="3 4">
    <name type="scientific">Atopobium minutum</name>
    <dbReference type="NCBI Taxonomy" id="1381"/>
    <lineage>
        <taxon>Bacteria</taxon>
        <taxon>Bacillati</taxon>
        <taxon>Actinomycetota</taxon>
        <taxon>Coriobacteriia</taxon>
        <taxon>Coriobacteriales</taxon>
        <taxon>Atopobiaceae</taxon>
        <taxon>Atopobium</taxon>
    </lineage>
</organism>
<comment type="caution">
    <text evidence="3">The sequence shown here is derived from an EMBL/GenBank/DDBJ whole genome shotgun (WGS) entry which is preliminary data.</text>
</comment>
<dbReference type="Proteomes" id="UP000183687">
    <property type="component" value="Unassembled WGS sequence"/>
</dbReference>
<protein>
    <submittedName>
        <fullName evidence="3">Uncharacterized protein</fullName>
    </submittedName>
</protein>
<reference evidence="3 4" key="1">
    <citation type="submission" date="2016-10" db="EMBL/GenBank/DDBJ databases">
        <authorList>
            <person name="Varghese N."/>
            <person name="Submissions S."/>
        </authorList>
    </citation>
    <scope>NUCLEOTIDE SEQUENCE [LARGE SCALE GENOMIC DNA]</scope>
    <source>
        <strain evidence="3 4">DSM 20586</strain>
    </source>
</reference>
<accession>A0AB38A5M0</accession>
<evidence type="ECO:0000256" key="2">
    <source>
        <dbReference type="SAM" id="Phobius"/>
    </source>
</evidence>
<gene>
    <name evidence="3" type="ORF">SAMN04489746_0512</name>
</gene>
<proteinExistence type="predicted"/>